<organism evidence="2 3">
    <name type="scientific">bacterium (Candidatus Blackallbacteria) CG17_big_fil_post_rev_8_21_14_2_50_48_46</name>
    <dbReference type="NCBI Taxonomy" id="2014261"/>
    <lineage>
        <taxon>Bacteria</taxon>
        <taxon>Candidatus Blackallbacteria</taxon>
    </lineage>
</organism>
<accession>A0A2M7G2A3</accession>
<sequence>MPNIRPGATGPLQQITPTQAPTNTPNPQQPPATSTTPAPPAQTQDSANVNKIANDNLKNDASDTMQAAQLRSSLREVLNNKEPNDVDELKQVLMENAENCFGPEGGQKVFEKLFMDENSSKKYEGMLNDALNNYKELSKDPAKAEGALKNMAEFLAKGAKGIKNGEDDPGC</sequence>
<feature type="region of interest" description="Disordered" evidence="1">
    <location>
        <begin position="1"/>
        <end position="47"/>
    </location>
</feature>
<name>A0A2M7G2A3_9BACT</name>
<dbReference type="AlphaFoldDB" id="A0A2M7G2A3"/>
<evidence type="ECO:0000313" key="3">
    <source>
        <dbReference type="Proteomes" id="UP000231019"/>
    </source>
</evidence>
<comment type="caution">
    <text evidence="2">The sequence shown here is derived from an EMBL/GenBank/DDBJ whole genome shotgun (WGS) entry which is preliminary data.</text>
</comment>
<evidence type="ECO:0000313" key="2">
    <source>
        <dbReference type="EMBL" id="PIW15930.1"/>
    </source>
</evidence>
<feature type="compositionally biased region" description="Low complexity" evidence="1">
    <location>
        <begin position="13"/>
        <end position="44"/>
    </location>
</feature>
<dbReference type="EMBL" id="PFFQ01000041">
    <property type="protein sequence ID" value="PIW15930.1"/>
    <property type="molecule type" value="Genomic_DNA"/>
</dbReference>
<dbReference type="Proteomes" id="UP000231019">
    <property type="component" value="Unassembled WGS sequence"/>
</dbReference>
<reference evidence="2 3" key="1">
    <citation type="submission" date="2017-09" db="EMBL/GenBank/DDBJ databases">
        <title>Depth-based differentiation of microbial function through sediment-hosted aquifers and enrichment of novel symbionts in the deep terrestrial subsurface.</title>
        <authorList>
            <person name="Probst A.J."/>
            <person name="Ladd B."/>
            <person name="Jarett J.K."/>
            <person name="Geller-Mcgrath D.E."/>
            <person name="Sieber C.M."/>
            <person name="Emerson J.B."/>
            <person name="Anantharaman K."/>
            <person name="Thomas B.C."/>
            <person name="Malmstrom R."/>
            <person name="Stieglmeier M."/>
            <person name="Klingl A."/>
            <person name="Woyke T."/>
            <person name="Ryan C.M."/>
            <person name="Banfield J.F."/>
        </authorList>
    </citation>
    <scope>NUCLEOTIDE SEQUENCE [LARGE SCALE GENOMIC DNA]</scope>
    <source>
        <strain evidence="2">CG17_big_fil_post_rev_8_21_14_2_50_48_46</strain>
    </source>
</reference>
<proteinExistence type="predicted"/>
<gene>
    <name evidence="2" type="ORF">COW36_14520</name>
</gene>
<evidence type="ECO:0000256" key="1">
    <source>
        <dbReference type="SAM" id="MobiDB-lite"/>
    </source>
</evidence>
<protein>
    <submittedName>
        <fullName evidence="2">Uncharacterized protein</fullName>
    </submittedName>
</protein>